<dbReference type="OrthoDB" id="3360976at2759"/>
<protein>
    <recommendedName>
        <fullName evidence="1">DUF6593 domain-containing protein</fullName>
    </recommendedName>
</protein>
<gene>
    <name evidence="2" type="ORF">M378DRAFT_807237</name>
</gene>
<dbReference type="EMBL" id="KN818276">
    <property type="protein sequence ID" value="KIL62017.1"/>
    <property type="molecule type" value="Genomic_DNA"/>
</dbReference>
<proteinExistence type="predicted"/>
<evidence type="ECO:0000259" key="1">
    <source>
        <dbReference type="Pfam" id="PF20236"/>
    </source>
</evidence>
<evidence type="ECO:0000313" key="2">
    <source>
        <dbReference type="EMBL" id="KIL62017.1"/>
    </source>
</evidence>
<dbReference type="AlphaFoldDB" id="A0A0C2WKH2"/>
<accession>A0A0C2WKH2</accession>
<dbReference type="InParanoid" id="A0A0C2WKH2"/>
<sequence>MHLYLTKWSHLNSSYVNDDGQVLYKVETPNKFFNRVATIKRIVPGSIIDPLPSTSGRGVPPPYEFVNDNDVKGDDVEYDGVPDEHVDEKDDIREELNDDLALKDRFSHLAEIKFHDFTSSILRFGGQEQQTSHFFTSKGFGYYGRDRVFTGPDGLEYQWSLGIRVPELVRLDSNKTKTPIARFHRRRLGVLKKRRPASLEIFPEGTHMVDLILIAFVYIQKIRNDAEQTA</sequence>
<name>A0A0C2WKH2_AMAMK</name>
<keyword evidence="3" id="KW-1185">Reference proteome</keyword>
<reference evidence="2 3" key="1">
    <citation type="submission" date="2014-04" db="EMBL/GenBank/DDBJ databases">
        <title>Evolutionary Origins and Diversification of the Mycorrhizal Mutualists.</title>
        <authorList>
            <consortium name="DOE Joint Genome Institute"/>
            <consortium name="Mycorrhizal Genomics Consortium"/>
            <person name="Kohler A."/>
            <person name="Kuo A."/>
            <person name="Nagy L.G."/>
            <person name="Floudas D."/>
            <person name="Copeland A."/>
            <person name="Barry K.W."/>
            <person name="Cichocki N."/>
            <person name="Veneault-Fourrey C."/>
            <person name="LaButti K."/>
            <person name="Lindquist E.A."/>
            <person name="Lipzen A."/>
            <person name="Lundell T."/>
            <person name="Morin E."/>
            <person name="Murat C."/>
            <person name="Riley R."/>
            <person name="Ohm R."/>
            <person name="Sun H."/>
            <person name="Tunlid A."/>
            <person name="Henrissat B."/>
            <person name="Grigoriev I.V."/>
            <person name="Hibbett D.S."/>
            <person name="Martin F."/>
        </authorList>
    </citation>
    <scope>NUCLEOTIDE SEQUENCE [LARGE SCALE GENOMIC DNA]</scope>
    <source>
        <strain evidence="2 3">Koide BX008</strain>
    </source>
</reference>
<organism evidence="2 3">
    <name type="scientific">Amanita muscaria (strain Koide BX008)</name>
    <dbReference type="NCBI Taxonomy" id="946122"/>
    <lineage>
        <taxon>Eukaryota</taxon>
        <taxon>Fungi</taxon>
        <taxon>Dikarya</taxon>
        <taxon>Basidiomycota</taxon>
        <taxon>Agaricomycotina</taxon>
        <taxon>Agaricomycetes</taxon>
        <taxon>Agaricomycetidae</taxon>
        <taxon>Agaricales</taxon>
        <taxon>Pluteineae</taxon>
        <taxon>Amanitaceae</taxon>
        <taxon>Amanita</taxon>
    </lineage>
</organism>
<feature type="domain" description="DUF6593" evidence="1">
    <location>
        <begin position="11"/>
        <end position="224"/>
    </location>
</feature>
<dbReference type="Pfam" id="PF20236">
    <property type="entry name" value="DUF6593"/>
    <property type="match status" value="1"/>
</dbReference>
<dbReference type="HOGENOM" id="CLU_084280_4_1_1"/>
<dbReference type="InterPro" id="IPR046528">
    <property type="entry name" value="DUF6593"/>
</dbReference>
<dbReference type="Proteomes" id="UP000054549">
    <property type="component" value="Unassembled WGS sequence"/>
</dbReference>
<evidence type="ECO:0000313" key="3">
    <source>
        <dbReference type="Proteomes" id="UP000054549"/>
    </source>
</evidence>